<gene>
    <name evidence="1" type="ORF">NIES23_36670</name>
</gene>
<proteinExistence type="predicted"/>
<organism evidence="1 2">
    <name type="scientific">Trichormus variabilis NIES-23</name>
    <dbReference type="NCBI Taxonomy" id="1973479"/>
    <lineage>
        <taxon>Bacteria</taxon>
        <taxon>Bacillati</taxon>
        <taxon>Cyanobacteriota</taxon>
        <taxon>Cyanophyceae</taxon>
        <taxon>Nostocales</taxon>
        <taxon>Nostocaceae</taxon>
        <taxon>Trichormus</taxon>
    </lineage>
</organism>
<protein>
    <submittedName>
        <fullName evidence="1">Uncharacterized protein</fullName>
    </submittedName>
</protein>
<sequence length="91" mass="10816">MAKILSIFSDFIYYKVINTITSFTRHTWLRRLLSTKTHFPLLWCSQPVRSLIEAIIENNDYVYSWFYLPNNGYYLSLSLNNSKDDRGLVND</sequence>
<evidence type="ECO:0000313" key="2">
    <source>
        <dbReference type="Proteomes" id="UP000217507"/>
    </source>
</evidence>
<accession>A0A1Z4KPL4</accession>
<dbReference type="AlphaFoldDB" id="A0A1Z4KPL4"/>
<dbReference type="Proteomes" id="UP000217507">
    <property type="component" value="Chromosome"/>
</dbReference>
<name>A0A1Z4KPL4_ANAVA</name>
<evidence type="ECO:0000313" key="1">
    <source>
        <dbReference type="EMBL" id="BAY70858.1"/>
    </source>
</evidence>
<reference evidence="1 2" key="1">
    <citation type="submission" date="2017-06" db="EMBL/GenBank/DDBJ databases">
        <title>Genome sequencing of cyanobaciteial culture collection at National Institute for Environmental Studies (NIES).</title>
        <authorList>
            <person name="Hirose Y."/>
            <person name="Shimura Y."/>
            <person name="Fujisawa T."/>
            <person name="Nakamura Y."/>
            <person name="Kawachi M."/>
        </authorList>
    </citation>
    <scope>NUCLEOTIDE SEQUENCE [LARGE SCALE GENOMIC DNA]</scope>
    <source>
        <strain evidence="1 2">NIES-23</strain>
    </source>
</reference>
<dbReference type="EMBL" id="AP018216">
    <property type="protein sequence ID" value="BAY70858.1"/>
    <property type="molecule type" value="Genomic_DNA"/>
</dbReference>